<name>A0AAE0W7U1_9BIVA</name>
<accession>A0AAE0W7U1</accession>
<proteinExistence type="predicted"/>
<organism evidence="4 5">
    <name type="scientific">Potamilus streckersoni</name>
    <dbReference type="NCBI Taxonomy" id="2493646"/>
    <lineage>
        <taxon>Eukaryota</taxon>
        <taxon>Metazoa</taxon>
        <taxon>Spiralia</taxon>
        <taxon>Lophotrochozoa</taxon>
        <taxon>Mollusca</taxon>
        <taxon>Bivalvia</taxon>
        <taxon>Autobranchia</taxon>
        <taxon>Heteroconchia</taxon>
        <taxon>Palaeoheterodonta</taxon>
        <taxon>Unionida</taxon>
        <taxon>Unionoidea</taxon>
        <taxon>Unionidae</taxon>
        <taxon>Ambleminae</taxon>
        <taxon>Lampsilini</taxon>
        <taxon>Potamilus</taxon>
    </lineage>
</organism>
<reference evidence="4" key="3">
    <citation type="submission" date="2023-05" db="EMBL/GenBank/DDBJ databases">
        <authorList>
            <person name="Smith C.H."/>
        </authorList>
    </citation>
    <scope>NUCLEOTIDE SEQUENCE</scope>
    <source>
        <strain evidence="4">CHS0354</strain>
        <tissue evidence="4">Mantle</tissue>
    </source>
</reference>
<dbReference type="Proteomes" id="UP001195483">
    <property type="component" value="Unassembled WGS sequence"/>
</dbReference>
<dbReference type="Pfam" id="PF00058">
    <property type="entry name" value="Ldl_recept_b"/>
    <property type="match status" value="1"/>
</dbReference>
<keyword evidence="5" id="KW-1185">Reference proteome</keyword>
<keyword evidence="2" id="KW-0732">Signal</keyword>
<dbReference type="PANTHER" id="PTHR46513:SF13">
    <property type="entry name" value="EGF-LIKE DOMAIN-CONTAINING PROTEIN"/>
    <property type="match status" value="1"/>
</dbReference>
<dbReference type="PROSITE" id="PS51120">
    <property type="entry name" value="LDLRB"/>
    <property type="match status" value="2"/>
</dbReference>
<feature type="repeat" description="LDL-receptor class B" evidence="1">
    <location>
        <begin position="127"/>
        <end position="172"/>
    </location>
</feature>
<feature type="repeat" description="LDL-receptor class B" evidence="1">
    <location>
        <begin position="173"/>
        <end position="216"/>
    </location>
</feature>
<dbReference type="InterPro" id="IPR000742">
    <property type="entry name" value="EGF"/>
</dbReference>
<dbReference type="Gene3D" id="2.120.10.30">
    <property type="entry name" value="TolB, C-terminal domain"/>
    <property type="match status" value="1"/>
</dbReference>
<dbReference type="InterPro" id="IPR050778">
    <property type="entry name" value="Cueball_EGF_LRP_Nidogen"/>
</dbReference>
<dbReference type="AlphaFoldDB" id="A0AAE0W7U1"/>
<protein>
    <recommendedName>
        <fullName evidence="3">EGF-like domain-containing protein</fullName>
    </recommendedName>
</protein>
<sequence length="441" mass="50081">MLTVVLKAIIFVTCGIQLVTTTESDRGLIVNIATTSMIKQATTVPIAEDGTPNLDSIRSKKPFNNVDFVSVDGDYTLQQAYAYDRYTRTIYKNSNFTIELSGPNIWTPLHKGLSKAYVKLSVDWISHNIYWTDPEYKWIMVQSLLGNDTSMYCVLIHDNLHGPQGLALDPIEALLFWSDIGTSTKIEVSSLSGRNRKSLISSNLLNPCSLAADYASRRIYFVDQGRFTLETVTYEGRDRKVVLKKPETKFLDIALFKDYLYVTDWRLRGMYFFNKTNGKELRKSWSERAVRYYGVAVFAPDEQLVPAKAHCPSLGCEHICVTEKDSASCLCKDGYTLDQDMKTCSLNNESLHRALIFSNESSVCIVDIRILTHFAFLPVCILETSGTKYMSMDTDDRQMILANDTAIYWARVDNPELQMLTEITGTISGKFSYDLFNYFHT</sequence>
<dbReference type="InterPro" id="IPR000033">
    <property type="entry name" value="LDLR_classB_rpt"/>
</dbReference>
<evidence type="ECO:0000256" key="1">
    <source>
        <dbReference type="PROSITE-ProRule" id="PRU00461"/>
    </source>
</evidence>
<comment type="caution">
    <text evidence="4">The sequence shown here is derived from an EMBL/GenBank/DDBJ whole genome shotgun (WGS) entry which is preliminary data.</text>
</comment>
<feature type="signal peptide" evidence="2">
    <location>
        <begin position="1"/>
        <end position="21"/>
    </location>
</feature>
<evidence type="ECO:0000313" key="5">
    <source>
        <dbReference type="Proteomes" id="UP001195483"/>
    </source>
</evidence>
<dbReference type="PANTHER" id="PTHR46513">
    <property type="entry name" value="VITELLOGENIN RECEPTOR-LIKE PROTEIN-RELATED-RELATED"/>
    <property type="match status" value="1"/>
</dbReference>
<feature type="domain" description="EGF-like" evidence="3">
    <location>
        <begin position="310"/>
        <end position="345"/>
    </location>
</feature>
<dbReference type="EMBL" id="JAEAOA010000308">
    <property type="protein sequence ID" value="KAK3605323.1"/>
    <property type="molecule type" value="Genomic_DNA"/>
</dbReference>
<reference evidence="4" key="1">
    <citation type="journal article" date="2021" name="Genome Biol. Evol.">
        <title>A High-Quality Reference Genome for a Parasitic Bivalve with Doubly Uniparental Inheritance (Bivalvia: Unionida).</title>
        <authorList>
            <person name="Smith C.H."/>
        </authorList>
    </citation>
    <scope>NUCLEOTIDE SEQUENCE</scope>
    <source>
        <strain evidence="4">CHS0354</strain>
    </source>
</reference>
<dbReference type="SMART" id="SM00135">
    <property type="entry name" value="LY"/>
    <property type="match status" value="4"/>
</dbReference>
<feature type="chain" id="PRO_5042122124" description="EGF-like domain-containing protein" evidence="2">
    <location>
        <begin position="22"/>
        <end position="441"/>
    </location>
</feature>
<dbReference type="SUPFAM" id="SSF63825">
    <property type="entry name" value="YWTD domain"/>
    <property type="match status" value="1"/>
</dbReference>
<dbReference type="InterPro" id="IPR011042">
    <property type="entry name" value="6-blade_b-propeller_TolB-like"/>
</dbReference>
<evidence type="ECO:0000313" key="4">
    <source>
        <dbReference type="EMBL" id="KAK3605323.1"/>
    </source>
</evidence>
<dbReference type="SUPFAM" id="SSF57196">
    <property type="entry name" value="EGF/Laminin"/>
    <property type="match status" value="1"/>
</dbReference>
<gene>
    <name evidence="4" type="ORF">CHS0354_003970</name>
</gene>
<evidence type="ECO:0000259" key="3">
    <source>
        <dbReference type="SMART" id="SM00181"/>
    </source>
</evidence>
<reference evidence="4" key="2">
    <citation type="journal article" date="2021" name="Genome Biol. Evol.">
        <title>Developing a high-quality reference genome for a parasitic bivalve with doubly uniparental inheritance (Bivalvia: Unionida).</title>
        <authorList>
            <person name="Smith C.H."/>
        </authorList>
    </citation>
    <scope>NUCLEOTIDE SEQUENCE</scope>
    <source>
        <strain evidence="4">CHS0354</strain>
        <tissue evidence="4">Mantle</tissue>
    </source>
</reference>
<evidence type="ECO:0000256" key="2">
    <source>
        <dbReference type="SAM" id="SignalP"/>
    </source>
</evidence>
<dbReference type="SMART" id="SM00181">
    <property type="entry name" value="EGF"/>
    <property type="match status" value="1"/>
</dbReference>